<dbReference type="Gene3D" id="1.20.1260.20">
    <property type="entry name" value="PPE superfamily"/>
    <property type="match status" value="1"/>
</dbReference>
<feature type="compositionally biased region" description="Gly residues" evidence="2">
    <location>
        <begin position="306"/>
        <end position="352"/>
    </location>
</feature>
<comment type="caution">
    <text evidence="4">The sequence shown here is derived from an EMBL/GenBank/DDBJ whole genome shotgun (WGS) entry which is preliminary data.</text>
</comment>
<feature type="compositionally biased region" description="Polar residues" evidence="2">
    <location>
        <begin position="196"/>
        <end position="227"/>
    </location>
</feature>
<name>A0A853AII6_9PSEU</name>
<evidence type="ECO:0000256" key="2">
    <source>
        <dbReference type="SAM" id="MobiDB-lite"/>
    </source>
</evidence>
<evidence type="ECO:0000259" key="3">
    <source>
        <dbReference type="Pfam" id="PF00823"/>
    </source>
</evidence>
<feature type="compositionally biased region" description="Polar residues" evidence="2">
    <location>
        <begin position="170"/>
        <end position="181"/>
    </location>
</feature>
<accession>A0A853AII6</accession>
<dbReference type="AlphaFoldDB" id="A0A853AII6"/>
<feature type="region of interest" description="Disordered" evidence="2">
    <location>
        <begin position="170"/>
        <end position="434"/>
    </location>
</feature>
<comment type="similarity">
    <text evidence="1">Belongs to the mycobacterial PPE family.</text>
</comment>
<feature type="compositionally biased region" description="Gly residues" evidence="2">
    <location>
        <begin position="364"/>
        <end position="381"/>
    </location>
</feature>
<dbReference type="RefSeq" id="WP_179717618.1">
    <property type="nucleotide sequence ID" value="NZ_BAABFH010000001.1"/>
</dbReference>
<gene>
    <name evidence="4" type="ORF">HNR68_000723</name>
</gene>
<feature type="compositionally biased region" description="Pro residues" evidence="2">
    <location>
        <begin position="425"/>
        <end position="434"/>
    </location>
</feature>
<dbReference type="InterPro" id="IPR000030">
    <property type="entry name" value="PPE_dom"/>
</dbReference>
<feature type="compositionally biased region" description="Low complexity" evidence="2">
    <location>
        <begin position="290"/>
        <end position="305"/>
    </location>
</feature>
<feature type="compositionally biased region" description="Low complexity" evidence="2">
    <location>
        <begin position="353"/>
        <end position="363"/>
    </location>
</feature>
<sequence length="434" mass="43371">MELFGWLFGTREVQGQAQMAFDHPKIYGEVESGPGVAAASRAAANWREQVSATFGEADADLDQVLKKFDVVMEGAAGEQAKTAVTPLAQDTRQSVEVAAQVGAVIEQQAQGSADFKHKFPPPHQVPPDNIGWMDYVNPISYGTKTGVRAAHEEIHAKVDTQAREQYTAYTQDSNGRVNTVQHFAPPPRFDADVTPAATTPVSKVDQPSTGYTSTSTMPSGQSQVSHASSTPSPSTPTPTGHSPVNPVSPTPAAPAESGSAWATPPAAGGAPLPGTAVPTPAPAGGGLVGGAVIPPSGSGTGTPAPGTGGRTGTGVGTGTGRGVTPGPGAGVRGGPGAGVLGGGGRSGTGVPGTTGSATAAGGSAARGGPGGPGGVAGAAGRGRGEGEEDKDHENKYVEENSELFEDLGLPKTAPPVFGDWGNDPGLPPRPPERK</sequence>
<evidence type="ECO:0000313" key="4">
    <source>
        <dbReference type="EMBL" id="NYI82093.1"/>
    </source>
</evidence>
<evidence type="ECO:0000256" key="1">
    <source>
        <dbReference type="ARBA" id="ARBA00010652"/>
    </source>
</evidence>
<dbReference type="SUPFAM" id="SSF140459">
    <property type="entry name" value="PE/PPE dimer-like"/>
    <property type="match status" value="1"/>
</dbReference>
<reference evidence="4 5" key="1">
    <citation type="submission" date="2020-07" db="EMBL/GenBank/DDBJ databases">
        <title>Sequencing the genomes of 1000 actinobacteria strains.</title>
        <authorList>
            <person name="Klenk H.-P."/>
        </authorList>
    </citation>
    <scope>NUCLEOTIDE SEQUENCE [LARGE SCALE GENOMIC DNA]</scope>
    <source>
        <strain evidence="4 5">DSM 44065</strain>
    </source>
</reference>
<feature type="compositionally biased region" description="Basic and acidic residues" evidence="2">
    <location>
        <begin position="382"/>
        <end position="398"/>
    </location>
</feature>
<keyword evidence="5" id="KW-1185">Reference proteome</keyword>
<feature type="compositionally biased region" description="Low complexity" evidence="2">
    <location>
        <begin position="262"/>
        <end position="278"/>
    </location>
</feature>
<proteinExistence type="inferred from homology"/>
<dbReference type="Pfam" id="PF00823">
    <property type="entry name" value="PPE"/>
    <property type="match status" value="1"/>
</dbReference>
<dbReference type="Proteomes" id="UP000587002">
    <property type="component" value="Unassembled WGS sequence"/>
</dbReference>
<feature type="domain" description="PPE" evidence="3">
    <location>
        <begin position="30"/>
        <end position="174"/>
    </location>
</feature>
<organism evidence="4 5">
    <name type="scientific">Saccharopolyspora hordei</name>
    <dbReference type="NCBI Taxonomy" id="1838"/>
    <lineage>
        <taxon>Bacteria</taxon>
        <taxon>Bacillati</taxon>
        <taxon>Actinomycetota</taxon>
        <taxon>Actinomycetes</taxon>
        <taxon>Pseudonocardiales</taxon>
        <taxon>Pseudonocardiaceae</taxon>
        <taxon>Saccharopolyspora</taxon>
    </lineage>
</organism>
<protein>
    <recommendedName>
        <fullName evidence="3">PPE domain-containing protein</fullName>
    </recommendedName>
</protein>
<dbReference type="EMBL" id="JACCFJ010000001">
    <property type="protein sequence ID" value="NYI82093.1"/>
    <property type="molecule type" value="Genomic_DNA"/>
</dbReference>
<dbReference type="InterPro" id="IPR038332">
    <property type="entry name" value="PPE_sf"/>
</dbReference>
<evidence type="ECO:0000313" key="5">
    <source>
        <dbReference type="Proteomes" id="UP000587002"/>
    </source>
</evidence>